<dbReference type="EMBL" id="CAJOBC010008826">
    <property type="protein sequence ID" value="CAF3971926.1"/>
    <property type="molecule type" value="Genomic_DNA"/>
</dbReference>
<organism evidence="1 3">
    <name type="scientific">Didymodactylos carnosus</name>
    <dbReference type="NCBI Taxonomy" id="1234261"/>
    <lineage>
        <taxon>Eukaryota</taxon>
        <taxon>Metazoa</taxon>
        <taxon>Spiralia</taxon>
        <taxon>Gnathifera</taxon>
        <taxon>Rotifera</taxon>
        <taxon>Eurotatoria</taxon>
        <taxon>Bdelloidea</taxon>
        <taxon>Philodinida</taxon>
        <taxon>Philodinidae</taxon>
        <taxon>Didymodactylos</taxon>
    </lineage>
</organism>
<dbReference type="Proteomes" id="UP000663829">
    <property type="component" value="Unassembled WGS sequence"/>
</dbReference>
<evidence type="ECO:0000313" key="1">
    <source>
        <dbReference type="EMBL" id="CAF1207754.1"/>
    </source>
</evidence>
<evidence type="ECO:0000313" key="2">
    <source>
        <dbReference type="EMBL" id="CAF3971926.1"/>
    </source>
</evidence>
<feature type="non-terminal residue" evidence="1">
    <location>
        <position position="1"/>
    </location>
</feature>
<protein>
    <submittedName>
        <fullName evidence="1">Uncharacterized protein</fullName>
    </submittedName>
</protein>
<sequence length="57" mass="6496">SCLDDVDGKEDEEGCVDDKLRSREEVIVLEEKSFEFGKERKPGDVISFKILNAFCVE</sequence>
<proteinExistence type="predicted"/>
<gene>
    <name evidence="1" type="ORF">GPM918_LOCUS24050</name>
    <name evidence="2" type="ORF">SRO942_LOCUS24049</name>
</gene>
<keyword evidence="3" id="KW-1185">Reference proteome</keyword>
<evidence type="ECO:0000313" key="3">
    <source>
        <dbReference type="Proteomes" id="UP000663829"/>
    </source>
</evidence>
<dbReference type="EMBL" id="CAJNOQ010008826">
    <property type="protein sequence ID" value="CAF1207754.1"/>
    <property type="molecule type" value="Genomic_DNA"/>
</dbReference>
<dbReference type="AlphaFoldDB" id="A0A814WWK8"/>
<comment type="caution">
    <text evidence="1">The sequence shown here is derived from an EMBL/GenBank/DDBJ whole genome shotgun (WGS) entry which is preliminary data.</text>
</comment>
<reference evidence="1" key="1">
    <citation type="submission" date="2021-02" db="EMBL/GenBank/DDBJ databases">
        <authorList>
            <person name="Nowell W R."/>
        </authorList>
    </citation>
    <scope>NUCLEOTIDE SEQUENCE</scope>
</reference>
<dbReference type="Proteomes" id="UP000681722">
    <property type="component" value="Unassembled WGS sequence"/>
</dbReference>
<accession>A0A814WWK8</accession>
<name>A0A814WWK8_9BILA</name>